<gene>
    <name evidence="3" type="ORF">Q8F55_003296</name>
</gene>
<evidence type="ECO:0000256" key="1">
    <source>
        <dbReference type="SAM" id="MobiDB-lite"/>
    </source>
</evidence>
<name>A0ABR3Q3J4_9TREE</name>
<proteinExistence type="predicted"/>
<dbReference type="Gene3D" id="3.60.21.10">
    <property type="match status" value="1"/>
</dbReference>
<dbReference type="InterPro" id="IPR029052">
    <property type="entry name" value="Metallo-depent_PP-like"/>
</dbReference>
<feature type="domain" description="Calcineurin-like phosphoesterase" evidence="2">
    <location>
        <begin position="272"/>
        <end position="374"/>
    </location>
</feature>
<organism evidence="3 4">
    <name type="scientific">Vanrija albida</name>
    <dbReference type="NCBI Taxonomy" id="181172"/>
    <lineage>
        <taxon>Eukaryota</taxon>
        <taxon>Fungi</taxon>
        <taxon>Dikarya</taxon>
        <taxon>Basidiomycota</taxon>
        <taxon>Agaricomycotina</taxon>
        <taxon>Tremellomycetes</taxon>
        <taxon>Trichosporonales</taxon>
        <taxon>Trichosporonaceae</taxon>
        <taxon>Vanrija</taxon>
    </lineage>
</organism>
<sequence length="628" mass="69109">MAFSVPYLPPYHYSHPSYYYDARAPMPGSYPLGSGYGAVPFHPPTAPAPRAWLSTHDHQVLAYLTDFELDLKSLSKEYDAAIVQLEGGKPKDDVYMIPWSDYVCGIKMERENVQELFRLVISLAARIKAAEVSSTYAIHCAHQYGNYLENFKYERWSSLTMRVHTAVEYYRNNGTGQTEVVAGESPRRPPGVDPFPTKAQSKPEKSPPPKTEVSIKSDPGLPSSRSKLPDKMLASALLALFPLVAAVPTASPAAVNPYPDGRRLTFTNGRFKLAHFTDLHYGERGPRNGWSAWADERGRNSTRVMNDCLDDEKPDFIVFGGDQTNGENALASNATAYLDWAFGPALRTKTPFATTYGNHDHSVHITHSASYDFEKNKAQAKALSWTQRNPDSSVDPEGAFNYYIPVYADAAATVPSLLLWFFDSRSGVFTAATNPQDWVDTKAASWINSTAADMKAAWGKLPKSLVYVHIPPTAALTIQTKDVNPNPAAHPGINGETVTNQGKRAAAFNAKNPEIVFWTAVTATLGGPDGQGLIALTSGHDHYNDWCGPDKGIGPFTFCYGRHTGYGGYSDLPRGARLFEARLGTSGELDSLKSWIWLENHSTQNTNTLVDQTKTTLVNSRDSRPVGW</sequence>
<evidence type="ECO:0000313" key="3">
    <source>
        <dbReference type="EMBL" id="KAL1409315.1"/>
    </source>
</evidence>
<keyword evidence="4" id="KW-1185">Reference proteome</keyword>
<evidence type="ECO:0000313" key="4">
    <source>
        <dbReference type="Proteomes" id="UP001565368"/>
    </source>
</evidence>
<dbReference type="RefSeq" id="XP_069209259.1">
    <property type="nucleotide sequence ID" value="XM_069351841.1"/>
</dbReference>
<dbReference type="InterPro" id="IPR004843">
    <property type="entry name" value="Calcineurin-like_PHP"/>
</dbReference>
<accession>A0ABR3Q3J4</accession>
<dbReference type="CDD" id="cd07383">
    <property type="entry name" value="MPP_Dcr2"/>
    <property type="match status" value="1"/>
</dbReference>
<dbReference type="PANTHER" id="PTHR32440:SF11">
    <property type="entry name" value="METALLOPHOSPHOESTERASE DOMAIN-CONTAINING PROTEIN"/>
    <property type="match status" value="1"/>
</dbReference>
<dbReference type="Proteomes" id="UP001565368">
    <property type="component" value="Unassembled WGS sequence"/>
</dbReference>
<dbReference type="PANTHER" id="PTHR32440">
    <property type="entry name" value="PHOSPHATASE DCR2-RELATED-RELATED"/>
    <property type="match status" value="1"/>
</dbReference>
<dbReference type="SUPFAM" id="SSF56300">
    <property type="entry name" value="Metallo-dependent phosphatases"/>
    <property type="match status" value="1"/>
</dbReference>
<reference evidence="3 4" key="1">
    <citation type="submission" date="2023-08" db="EMBL/GenBank/DDBJ databases">
        <title>Annotated Genome Sequence of Vanrija albida AlHP1.</title>
        <authorList>
            <person name="Herzog R."/>
        </authorList>
    </citation>
    <scope>NUCLEOTIDE SEQUENCE [LARGE SCALE GENOMIC DNA]</scope>
    <source>
        <strain evidence="3 4">AlHP1</strain>
    </source>
</reference>
<feature type="region of interest" description="Disordered" evidence="1">
    <location>
        <begin position="177"/>
        <end position="227"/>
    </location>
</feature>
<protein>
    <recommendedName>
        <fullName evidence="2">Calcineurin-like phosphoesterase domain-containing protein</fullName>
    </recommendedName>
</protein>
<evidence type="ECO:0000259" key="2">
    <source>
        <dbReference type="Pfam" id="PF00149"/>
    </source>
</evidence>
<dbReference type="Pfam" id="PF00149">
    <property type="entry name" value="Metallophos"/>
    <property type="match status" value="1"/>
</dbReference>
<comment type="caution">
    <text evidence="3">The sequence shown here is derived from an EMBL/GenBank/DDBJ whole genome shotgun (WGS) entry which is preliminary data.</text>
</comment>
<dbReference type="GeneID" id="95984339"/>
<dbReference type="EMBL" id="JBBXJM010000003">
    <property type="protein sequence ID" value="KAL1409315.1"/>
    <property type="molecule type" value="Genomic_DNA"/>
</dbReference>